<evidence type="ECO:0000313" key="2">
    <source>
        <dbReference type="EMBL" id="RXK61909.1"/>
    </source>
</evidence>
<protein>
    <submittedName>
        <fullName evidence="2">Exo-alpha-sialidase</fullName>
    </submittedName>
</protein>
<dbReference type="OrthoDB" id="9764804at2"/>
<reference evidence="2 3" key="1">
    <citation type="submission" date="2019-01" db="EMBL/GenBank/DDBJ databases">
        <title>Lacibacter sp. strain TTM-7.</title>
        <authorList>
            <person name="Chen W.-M."/>
        </authorList>
    </citation>
    <scope>NUCLEOTIDE SEQUENCE [LARGE SCALE GENOMIC DNA]</scope>
    <source>
        <strain evidence="2 3">TTM-7</strain>
    </source>
</reference>
<accession>A0A4Q1CMR7</accession>
<dbReference type="AlphaFoldDB" id="A0A4Q1CMR7"/>
<comment type="caution">
    <text evidence="2">The sequence shown here is derived from an EMBL/GenBank/DDBJ whole genome shotgun (WGS) entry which is preliminary data.</text>
</comment>
<feature type="signal peptide" evidence="1">
    <location>
        <begin position="1"/>
        <end position="18"/>
    </location>
</feature>
<dbReference type="SUPFAM" id="SSF110296">
    <property type="entry name" value="Oligoxyloglucan reducing end-specific cellobiohydrolase"/>
    <property type="match status" value="1"/>
</dbReference>
<organism evidence="2 3">
    <name type="scientific">Lacibacter luteus</name>
    <dbReference type="NCBI Taxonomy" id="2508719"/>
    <lineage>
        <taxon>Bacteria</taxon>
        <taxon>Pseudomonadati</taxon>
        <taxon>Bacteroidota</taxon>
        <taxon>Chitinophagia</taxon>
        <taxon>Chitinophagales</taxon>
        <taxon>Chitinophagaceae</taxon>
        <taxon>Lacibacter</taxon>
    </lineage>
</organism>
<keyword evidence="1" id="KW-0732">Signal</keyword>
<feature type="chain" id="PRO_5020470785" evidence="1">
    <location>
        <begin position="19"/>
        <end position="317"/>
    </location>
</feature>
<dbReference type="RefSeq" id="WP_129129281.1">
    <property type="nucleotide sequence ID" value="NZ_SDHW01000001.1"/>
</dbReference>
<proteinExistence type="predicted"/>
<dbReference type="CDD" id="cd15482">
    <property type="entry name" value="Sialidase_non-viral"/>
    <property type="match status" value="1"/>
</dbReference>
<name>A0A4Q1CMR7_9BACT</name>
<gene>
    <name evidence="2" type="ORF">ESA94_02540</name>
</gene>
<evidence type="ECO:0000313" key="3">
    <source>
        <dbReference type="Proteomes" id="UP000290204"/>
    </source>
</evidence>
<dbReference type="EMBL" id="SDHW01000001">
    <property type="protein sequence ID" value="RXK61909.1"/>
    <property type="molecule type" value="Genomic_DNA"/>
</dbReference>
<keyword evidence="3" id="KW-1185">Reference proteome</keyword>
<dbReference type="Proteomes" id="UP000290204">
    <property type="component" value="Unassembled WGS sequence"/>
</dbReference>
<evidence type="ECO:0000256" key="1">
    <source>
        <dbReference type="SAM" id="SignalP"/>
    </source>
</evidence>
<dbReference type="SUPFAM" id="SSF50969">
    <property type="entry name" value="YVTN repeat-like/Quinoprotein amine dehydrogenase"/>
    <property type="match status" value="1"/>
</dbReference>
<dbReference type="InterPro" id="IPR011044">
    <property type="entry name" value="Quino_amine_DH_bsu"/>
</dbReference>
<sequence length="317" mass="35923">MRIVIIILLSLFANSAKSQSSSILDLVVIGKDTIVASTYDMSIIVSHDGGKTWITTERQLMKKLGLDGKRIWGIDSWIGIHERSYSRLFYSDDIGKTWKQIELNTDLFFAMDFIEIGGRFWIVDAQSDIWEHKVTNVETSLSWKKRTSFNDFGRLSILSSYRDSYLKISGLGDSLWVFDTKAKKLIRSKSPIEDLELAVLLNNSIVYLLDGKDSQVFQFDLKEQKLNSITKVEGYKWFSSFSIVGNTLFVLGEGNDGRQDFTVLSMINSQGQLKIIDGVKGGDADVCFIDKYNRLWIGTTKGMFLLEPGSDKSKQIL</sequence>